<dbReference type="Gene3D" id="1.10.225.10">
    <property type="entry name" value="Saposin-like"/>
    <property type="match status" value="8"/>
</dbReference>
<dbReference type="Pfam" id="PF03489">
    <property type="entry name" value="SapB_2"/>
    <property type="match status" value="6"/>
</dbReference>
<dbReference type="OrthoDB" id="69496at2759"/>
<keyword evidence="1" id="KW-1015">Disulfide bond</keyword>
<evidence type="ECO:0000256" key="2">
    <source>
        <dbReference type="ARBA" id="ARBA00023180"/>
    </source>
</evidence>
<feature type="domain" description="Saposin B-type" evidence="4">
    <location>
        <begin position="273"/>
        <end position="354"/>
    </location>
</feature>
<feature type="domain" description="Saposin B-type" evidence="4">
    <location>
        <begin position="446"/>
        <end position="527"/>
    </location>
</feature>
<dbReference type="InterPro" id="IPR007856">
    <property type="entry name" value="SapB_1"/>
</dbReference>
<dbReference type="GO" id="GO:0016020">
    <property type="term" value="C:membrane"/>
    <property type="evidence" value="ECO:0007669"/>
    <property type="project" value="GOC"/>
</dbReference>
<dbReference type="KEGG" id="tva:4771644"/>
<dbReference type="PANTHER" id="PTHR11480:SF3">
    <property type="entry name" value="BCDNA.GH08312"/>
    <property type="match status" value="1"/>
</dbReference>
<organism evidence="5 6">
    <name type="scientific">Trichomonas vaginalis (strain ATCC PRA-98 / G3)</name>
    <dbReference type="NCBI Taxonomy" id="412133"/>
    <lineage>
        <taxon>Eukaryota</taxon>
        <taxon>Metamonada</taxon>
        <taxon>Parabasalia</taxon>
        <taxon>Trichomonadida</taxon>
        <taxon>Trichomonadidae</taxon>
        <taxon>Trichomonas</taxon>
    </lineage>
</organism>
<dbReference type="Proteomes" id="UP000001542">
    <property type="component" value="Unassembled WGS sequence"/>
</dbReference>
<feature type="signal peptide" evidence="3">
    <location>
        <begin position="1"/>
        <end position="18"/>
    </location>
</feature>
<dbReference type="Pfam" id="PF05184">
    <property type="entry name" value="SapB_1"/>
    <property type="match status" value="3"/>
</dbReference>
<evidence type="ECO:0000259" key="4">
    <source>
        <dbReference type="PROSITE" id="PS50015"/>
    </source>
</evidence>
<evidence type="ECO:0000256" key="3">
    <source>
        <dbReference type="SAM" id="SignalP"/>
    </source>
</evidence>
<dbReference type="eggNOG" id="KOG1340">
    <property type="taxonomic scope" value="Eukaryota"/>
</dbReference>
<evidence type="ECO:0000313" key="5">
    <source>
        <dbReference type="EMBL" id="EAY13665.1"/>
    </source>
</evidence>
<feature type="chain" id="PRO_5002643324" evidence="3">
    <location>
        <begin position="19"/>
        <end position="701"/>
    </location>
</feature>
<dbReference type="InterPro" id="IPR008139">
    <property type="entry name" value="SaposinB_dom"/>
</dbReference>
<keyword evidence="3" id="KW-0732">Signal</keyword>
<dbReference type="SUPFAM" id="SSF47862">
    <property type="entry name" value="Saposin"/>
    <property type="match status" value="7"/>
</dbReference>
<dbReference type="STRING" id="5722.A2E133"/>
<dbReference type="GO" id="GO:0005764">
    <property type="term" value="C:lysosome"/>
    <property type="evidence" value="ECO:0007669"/>
    <property type="project" value="InterPro"/>
</dbReference>
<accession>A2E133</accession>
<feature type="domain" description="Saposin B-type" evidence="4">
    <location>
        <begin position="100"/>
        <end position="181"/>
    </location>
</feature>
<feature type="domain" description="Saposin B-type" evidence="4">
    <location>
        <begin position="531"/>
        <end position="612"/>
    </location>
</feature>
<protein>
    <submittedName>
        <fullName evidence="5">Surfactant B protein, putative</fullName>
    </submittedName>
</protein>
<feature type="domain" description="Saposin B-type" evidence="4">
    <location>
        <begin position="361"/>
        <end position="441"/>
    </location>
</feature>
<dbReference type="InterPro" id="IPR008373">
    <property type="entry name" value="Saposin"/>
</dbReference>
<feature type="domain" description="Saposin B-type" evidence="4">
    <location>
        <begin position="14"/>
        <end position="94"/>
    </location>
</feature>
<dbReference type="VEuPathDB" id="TrichDB:TVAGG3_0330730"/>
<dbReference type="RefSeq" id="XP_001325888.1">
    <property type="nucleotide sequence ID" value="XM_001325853.1"/>
</dbReference>
<keyword evidence="6" id="KW-1185">Reference proteome</keyword>
<reference evidence="5" key="2">
    <citation type="journal article" date="2007" name="Science">
        <title>Draft genome sequence of the sexually transmitted pathogen Trichomonas vaginalis.</title>
        <authorList>
            <person name="Carlton J.M."/>
            <person name="Hirt R.P."/>
            <person name="Silva J.C."/>
            <person name="Delcher A.L."/>
            <person name="Schatz M."/>
            <person name="Zhao Q."/>
            <person name="Wortman J.R."/>
            <person name="Bidwell S.L."/>
            <person name="Alsmark U.C.M."/>
            <person name="Besteiro S."/>
            <person name="Sicheritz-Ponten T."/>
            <person name="Noel C.J."/>
            <person name="Dacks J.B."/>
            <person name="Foster P.G."/>
            <person name="Simillion C."/>
            <person name="Van de Peer Y."/>
            <person name="Miranda-Saavedra D."/>
            <person name="Barton G.J."/>
            <person name="Westrop G.D."/>
            <person name="Mueller S."/>
            <person name="Dessi D."/>
            <person name="Fiori P.L."/>
            <person name="Ren Q."/>
            <person name="Paulsen I."/>
            <person name="Zhang H."/>
            <person name="Bastida-Corcuera F.D."/>
            <person name="Simoes-Barbosa A."/>
            <person name="Brown M.T."/>
            <person name="Hayes R.D."/>
            <person name="Mukherjee M."/>
            <person name="Okumura C.Y."/>
            <person name="Schneider R."/>
            <person name="Smith A.J."/>
            <person name="Vanacova S."/>
            <person name="Villalvazo M."/>
            <person name="Haas B.J."/>
            <person name="Pertea M."/>
            <person name="Feldblyum T.V."/>
            <person name="Utterback T.R."/>
            <person name="Shu C.L."/>
            <person name="Osoegawa K."/>
            <person name="de Jong P.J."/>
            <person name="Hrdy I."/>
            <person name="Horvathova L."/>
            <person name="Zubacova Z."/>
            <person name="Dolezal P."/>
            <person name="Malik S.B."/>
            <person name="Logsdon J.M. Jr."/>
            <person name="Henze K."/>
            <person name="Gupta A."/>
            <person name="Wang C.C."/>
            <person name="Dunne R.L."/>
            <person name="Upcroft J.A."/>
            <person name="Upcroft P."/>
            <person name="White O."/>
            <person name="Salzberg S.L."/>
            <person name="Tang P."/>
            <person name="Chiu C.-H."/>
            <person name="Lee Y.-S."/>
            <person name="Embley T.M."/>
            <person name="Coombs G.H."/>
            <person name="Mottram J.C."/>
            <person name="Tachezy J."/>
            <person name="Fraser-Liggett C.M."/>
            <person name="Johnson P.J."/>
        </authorList>
    </citation>
    <scope>NUCLEOTIDE SEQUENCE [LARGE SCALE GENOMIC DNA]</scope>
    <source>
        <strain evidence="5">G3</strain>
    </source>
</reference>
<sequence length="701" mass="79076">MFVFLSVLALSAVDKDRCSLCQTGLGIVHDAINAGYDDKQIVDALKASCPTLPSQYVPICNAFLKNIEHILAEIRAGKDDKAICAEYSLCAQKPKVEAANGLICDLCVDLLKKVEEIMVSTKIEADVIALATKYCEKLSAPYSTLCDSLVKQYVPMIMQYLEQGLEHIEICQKISLCEASKKSRAADPVLCDLCTELVKKIEDIIDDTQVEADVEKLAKEYCDKLQSIYATLCETLVSQYVPQIMQWLDQGIEHLEICQKLHVCSSSSYKVKDTILCDLCTDLIAKIEEIIKDTKLEEDVEKLAKEYCDKLGTMYSALCEALVTQYVPQIIEWLDQGLEHAEICQKLHMCAATKVARQPENGLLCNYCVTIVQYIEKLMLDTKVESEVAKLVEKFCAAFPVFSGVCDKIVEKYVPIIMQWLEQGLEHEEICKKLGFCTNAIRASSNSFVCDLCTELVAKVEQIMVDTKLEKDVIALAQEYCEKLAVPMSTLCDSLVAQYVPQIMQWLEQGLEHLEICKKISLCPKNAQRSNSFVCDLCTELVAKVEEIMVDTKLEKDVIALAQEYCEKLAVPMSTLCDSLVAQYVPQIMQWLEQGLEHLEICKKISLCPTTFELNVARIPISYENGVTCDVCKDFFKWAEDELEKYTVPYLWKLVNEKCPNVPYLRQFCKIINVQNIETFVNLLISQAPPAKCCQFLKICQ</sequence>
<dbReference type="InterPro" id="IPR008138">
    <property type="entry name" value="SapB_2"/>
</dbReference>
<dbReference type="InterPro" id="IPR051428">
    <property type="entry name" value="Sphingo_Act-Surfact_Prot"/>
</dbReference>
<gene>
    <name evidence="5" type="ORF">TVAG_388060</name>
</gene>
<dbReference type="PROSITE" id="PS50015">
    <property type="entry name" value="SAP_B"/>
    <property type="match status" value="8"/>
</dbReference>
<dbReference type="SMR" id="A2E133"/>
<dbReference type="VEuPathDB" id="TrichDB:TVAG_388060"/>
<dbReference type="SMART" id="SM00741">
    <property type="entry name" value="SapB"/>
    <property type="match status" value="8"/>
</dbReference>
<feature type="domain" description="Saposin B-type" evidence="4">
    <location>
        <begin position="187"/>
        <end position="268"/>
    </location>
</feature>
<reference evidence="5" key="1">
    <citation type="submission" date="2006-10" db="EMBL/GenBank/DDBJ databases">
        <authorList>
            <person name="Amadeo P."/>
            <person name="Zhao Q."/>
            <person name="Wortman J."/>
            <person name="Fraser-Liggett C."/>
            <person name="Carlton J."/>
        </authorList>
    </citation>
    <scope>NUCLEOTIDE SEQUENCE</scope>
    <source>
        <strain evidence="5">G3</strain>
    </source>
</reference>
<dbReference type="EMBL" id="DS113282">
    <property type="protein sequence ID" value="EAY13665.1"/>
    <property type="molecule type" value="Genomic_DNA"/>
</dbReference>
<dbReference type="AlphaFoldDB" id="A2E133"/>
<dbReference type="InParanoid" id="A2E133"/>
<dbReference type="InterPro" id="IPR011001">
    <property type="entry name" value="Saposin-like"/>
</dbReference>
<dbReference type="GO" id="GO:0006665">
    <property type="term" value="P:sphingolipid metabolic process"/>
    <property type="evidence" value="ECO:0007669"/>
    <property type="project" value="InterPro"/>
</dbReference>
<dbReference type="PRINTS" id="PR01797">
    <property type="entry name" value="SAPOSIN"/>
</dbReference>
<keyword evidence="2" id="KW-0325">Glycoprotein</keyword>
<name>A2E133_TRIV3</name>
<evidence type="ECO:0000256" key="1">
    <source>
        <dbReference type="ARBA" id="ARBA00023157"/>
    </source>
</evidence>
<feature type="domain" description="Saposin B-type" evidence="4">
    <location>
        <begin position="625"/>
        <end position="701"/>
    </location>
</feature>
<evidence type="ECO:0000313" key="6">
    <source>
        <dbReference type="Proteomes" id="UP000001542"/>
    </source>
</evidence>
<dbReference type="GO" id="GO:0005615">
    <property type="term" value="C:extracellular space"/>
    <property type="evidence" value="ECO:0000318"/>
    <property type="project" value="GO_Central"/>
</dbReference>
<dbReference type="PANTHER" id="PTHR11480">
    <property type="entry name" value="SAPOSIN-RELATED"/>
    <property type="match status" value="1"/>
</dbReference>
<proteinExistence type="predicted"/>